<evidence type="ECO:0000259" key="5">
    <source>
        <dbReference type="PROSITE" id="PS01031"/>
    </source>
</evidence>
<dbReference type="InParanoid" id="A0A3A9JTK4"/>
<feature type="region of interest" description="Disordered" evidence="4">
    <location>
        <begin position="142"/>
        <end position="162"/>
    </location>
</feature>
<evidence type="ECO:0000256" key="4">
    <source>
        <dbReference type="SAM" id="MobiDB-lite"/>
    </source>
</evidence>
<dbReference type="InterPro" id="IPR037913">
    <property type="entry name" value="ACD_IbpA/B"/>
</dbReference>
<dbReference type="InterPro" id="IPR008978">
    <property type="entry name" value="HSP20-like_chaperone"/>
</dbReference>
<name>A0A3A9JTK4_9PROT</name>
<evidence type="ECO:0000256" key="1">
    <source>
        <dbReference type="ARBA" id="ARBA00023016"/>
    </source>
</evidence>
<gene>
    <name evidence="6" type="ORF">D6Z83_20410</name>
    <name evidence="7" type="ORF">EBE87_20090</name>
</gene>
<dbReference type="OrthoDB" id="9810618at2"/>
<dbReference type="PROSITE" id="PS01031">
    <property type="entry name" value="SHSP"/>
    <property type="match status" value="1"/>
</dbReference>
<dbReference type="CDD" id="cd06470">
    <property type="entry name" value="ACD_IbpA-B_like"/>
    <property type="match status" value="1"/>
</dbReference>
<dbReference type="SUPFAM" id="SSF49764">
    <property type="entry name" value="HSP20-like chaperones"/>
    <property type="match status" value="1"/>
</dbReference>
<comment type="similarity">
    <text evidence="2 3">Belongs to the small heat shock protein (HSP20) family.</text>
</comment>
<dbReference type="FunCoup" id="A0A3A9JTK4">
    <property type="interactions" value="147"/>
</dbReference>
<dbReference type="PANTHER" id="PTHR47062">
    <property type="match status" value="1"/>
</dbReference>
<evidence type="ECO:0000313" key="9">
    <source>
        <dbReference type="Proteomes" id="UP000278036"/>
    </source>
</evidence>
<evidence type="ECO:0000256" key="2">
    <source>
        <dbReference type="PROSITE-ProRule" id="PRU00285"/>
    </source>
</evidence>
<sequence>MTAFDPSPLFRSAIGFDRLSRLVDSARAASEGSAYPPYNIEKTGDDAYVLTMAVAGFAAEDLEITAQDNVLTVSGKAAPTAPEQERRFLHRGIAGRAFERRFVLADHIQVQGADLANGLLHVSLKREVPEALKPRRIAIGSGQPAERPVIEGNSNGQQALAA</sequence>
<dbReference type="PANTHER" id="PTHR47062:SF1">
    <property type="entry name" value="SMALL HEAT SHOCK PROTEIN IBPA"/>
    <property type="match status" value="1"/>
</dbReference>
<dbReference type="AlphaFoldDB" id="A0A3A9JTK4"/>
<evidence type="ECO:0000313" key="8">
    <source>
        <dbReference type="Proteomes" id="UP000274097"/>
    </source>
</evidence>
<keyword evidence="1" id="KW-0346">Stress response</keyword>
<dbReference type="EMBL" id="RAQU01000163">
    <property type="protein sequence ID" value="RKK02319.1"/>
    <property type="molecule type" value="Genomic_DNA"/>
</dbReference>
<dbReference type="RefSeq" id="WP_120640079.1">
    <property type="nucleotide sequence ID" value="NZ_RAQU01000163.1"/>
</dbReference>
<protein>
    <submittedName>
        <fullName evidence="6">Heat-shock protein</fullName>
    </submittedName>
</protein>
<proteinExistence type="inferred from homology"/>
<dbReference type="Pfam" id="PF00011">
    <property type="entry name" value="HSP20"/>
    <property type="match status" value="1"/>
</dbReference>
<evidence type="ECO:0000313" key="7">
    <source>
        <dbReference type="EMBL" id="RMI19500.1"/>
    </source>
</evidence>
<dbReference type="Proteomes" id="UP000278036">
    <property type="component" value="Unassembled WGS sequence"/>
</dbReference>
<evidence type="ECO:0000313" key="6">
    <source>
        <dbReference type="EMBL" id="RKK02319.1"/>
    </source>
</evidence>
<dbReference type="Proteomes" id="UP000274097">
    <property type="component" value="Unassembled WGS sequence"/>
</dbReference>
<comment type="caution">
    <text evidence="6">The sequence shown here is derived from an EMBL/GenBank/DDBJ whole genome shotgun (WGS) entry which is preliminary data.</text>
</comment>
<feature type="domain" description="SHSP" evidence="5">
    <location>
        <begin position="29"/>
        <end position="142"/>
    </location>
</feature>
<accession>A0A3A9JTK4</accession>
<dbReference type="Gene3D" id="2.60.40.790">
    <property type="match status" value="1"/>
</dbReference>
<dbReference type="InterPro" id="IPR002068">
    <property type="entry name" value="A-crystallin/Hsp20_dom"/>
</dbReference>
<evidence type="ECO:0000256" key="3">
    <source>
        <dbReference type="RuleBase" id="RU003616"/>
    </source>
</evidence>
<feature type="compositionally biased region" description="Polar residues" evidence="4">
    <location>
        <begin position="152"/>
        <end position="162"/>
    </location>
</feature>
<reference evidence="6 9" key="1">
    <citation type="submission" date="2018-09" db="EMBL/GenBank/DDBJ databases">
        <title>Roseomonas sp. nov., isolated from feces of Tibetan antelopes in the Qinghai-Tibet plateau, China.</title>
        <authorList>
            <person name="Tian Z."/>
        </authorList>
    </citation>
    <scope>NUCLEOTIDE SEQUENCE [LARGE SCALE GENOMIC DNA]</scope>
    <source>
        <strain evidence="7 8">Z23</strain>
        <strain evidence="6 9">Z24</strain>
    </source>
</reference>
<organism evidence="6 9">
    <name type="scientific">Teichococcus wenyumeiae</name>
    <dbReference type="NCBI Taxonomy" id="2478470"/>
    <lineage>
        <taxon>Bacteria</taxon>
        <taxon>Pseudomonadati</taxon>
        <taxon>Pseudomonadota</taxon>
        <taxon>Alphaproteobacteria</taxon>
        <taxon>Acetobacterales</taxon>
        <taxon>Roseomonadaceae</taxon>
        <taxon>Roseomonas</taxon>
    </lineage>
</organism>
<keyword evidence="8" id="KW-1185">Reference proteome</keyword>
<dbReference type="EMBL" id="RFLX01000019">
    <property type="protein sequence ID" value="RMI19500.1"/>
    <property type="molecule type" value="Genomic_DNA"/>
</dbReference>